<evidence type="ECO:0000256" key="3">
    <source>
        <dbReference type="ARBA" id="ARBA00022475"/>
    </source>
</evidence>
<accession>A0A3S9MQN3</accession>
<dbReference type="GO" id="GO:0005385">
    <property type="term" value="F:zinc ion transmembrane transporter activity"/>
    <property type="evidence" value="ECO:0007669"/>
    <property type="project" value="TreeGrafter"/>
</dbReference>
<feature type="transmembrane region" description="Helical" evidence="8">
    <location>
        <begin position="73"/>
        <end position="95"/>
    </location>
</feature>
<reference evidence="10" key="1">
    <citation type="submission" date="2018-12" db="EMBL/GenBank/DDBJ databases">
        <title>Genome sequencing of Streptococcus sp. KCOM 2412 (= ChDC F135).</title>
        <authorList>
            <person name="Kook J.-K."/>
            <person name="Park S.-N."/>
            <person name="Lim Y.K."/>
        </authorList>
    </citation>
    <scope>NUCLEOTIDE SEQUENCE [LARGE SCALE GENOMIC DNA]</scope>
    <source>
        <strain evidence="10">KCOM 2412</strain>
    </source>
</reference>
<comment type="subcellular location">
    <subcellularLocation>
        <location evidence="1">Cell membrane</location>
        <topology evidence="1">Multi-pass membrane protein</topology>
    </subcellularLocation>
</comment>
<evidence type="ECO:0000256" key="4">
    <source>
        <dbReference type="ARBA" id="ARBA00022692"/>
    </source>
</evidence>
<keyword evidence="6 8" id="KW-1133">Transmembrane helix</keyword>
<dbReference type="RefSeq" id="WP_126466654.1">
    <property type="nucleotide sequence ID" value="NZ_CP034543.1"/>
</dbReference>
<dbReference type="InterPro" id="IPR003689">
    <property type="entry name" value="ZIP"/>
</dbReference>
<keyword evidence="10" id="KW-1185">Reference proteome</keyword>
<evidence type="ECO:0000256" key="2">
    <source>
        <dbReference type="ARBA" id="ARBA00006939"/>
    </source>
</evidence>
<feature type="transmembrane region" description="Helical" evidence="8">
    <location>
        <begin position="128"/>
        <end position="151"/>
    </location>
</feature>
<keyword evidence="3" id="KW-1003">Cell membrane</keyword>
<dbReference type="AlphaFoldDB" id="A0A3S9MQN3"/>
<evidence type="ECO:0000256" key="8">
    <source>
        <dbReference type="SAM" id="Phobius"/>
    </source>
</evidence>
<dbReference type="PANTHER" id="PTHR11040:SF211">
    <property type="entry name" value="ZINC TRANSPORTER ZIP11"/>
    <property type="match status" value="1"/>
</dbReference>
<protein>
    <submittedName>
        <fullName evidence="9">ZIP family metal transporter</fullName>
    </submittedName>
</protein>
<keyword evidence="5" id="KW-0862">Zinc</keyword>
<evidence type="ECO:0000256" key="1">
    <source>
        <dbReference type="ARBA" id="ARBA00004651"/>
    </source>
</evidence>
<evidence type="ECO:0000256" key="7">
    <source>
        <dbReference type="ARBA" id="ARBA00023136"/>
    </source>
</evidence>
<evidence type="ECO:0000313" key="10">
    <source>
        <dbReference type="Proteomes" id="UP000272924"/>
    </source>
</evidence>
<gene>
    <name evidence="9" type="ORF">EHW89_03100</name>
</gene>
<feature type="transmembrane region" description="Helical" evidence="8">
    <location>
        <begin position="12"/>
        <end position="34"/>
    </location>
</feature>
<sequence>MNWLQEQPVVLQAFLAGLFTWGCTIVGSAVVFFFKTVSRKLLDIMMGFAAGVMIAASFWSLLQPSIEYAKGNYGVWSWMPAALGFLLGGFFLRFIDAVVPHLHLSKKDVSEAESLPEHSQNKLSKTALLFLAITIHNFPEGLAVGVAFGALSSNSSLEVFIGAVGLALGIGLQNVPEGAALSIPIRTEGESRLKAFYWGSMSAIVEPIGAIFGAYAVMAMTAILPYALSFAAGAMIFVVVEELIPDSQTNGNTDVATLGLMVGFVLMMVLDVALG</sequence>
<feature type="transmembrane region" description="Helical" evidence="8">
    <location>
        <begin position="255"/>
        <end position="274"/>
    </location>
</feature>
<evidence type="ECO:0000313" key="9">
    <source>
        <dbReference type="EMBL" id="AZQ41503.1"/>
    </source>
</evidence>
<proteinExistence type="inferred from homology"/>
<evidence type="ECO:0000256" key="5">
    <source>
        <dbReference type="ARBA" id="ARBA00022833"/>
    </source>
</evidence>
<name>A0A3S9MQN3_9STRE</name>
<dbReference type="GO" id="GO:0005886">
    <property type="term" value="C:plasma membrane"/>
    <property type="evidence" value="ECO:0007669"/>
    <property type="project" value="UniProtKB-SubCell"/>
</dbReference>
<organism evidence="9 10">
    <name type="scientific">Streptococcus periodonticum</name>
    <dbReference type="NCBI Taxonomy" id="2490633"/>
    <lineage>
        <taxon>Bacteria</taxon>
        <taxon>Bacillati</taxon>
        <taxon>Bacillota</taxon>
        <taxon>Bacilli</taxon>
        <taxon>Lactobacillales</taxon>
        <taxon>Streptococcaceae</taxon>
        <taxon>Streptococcus</taxon>
    </lineage>
</organism>
<dbReference type="Pfam" id="PF02535">
    <property type="entry name" value="Zip"/>
    <property type="match status" value="1"/>
</dbReference>
<dbReference type="EMBL" id="CP034543">
    <property type="protein sequence ID" value="AZQ41503.1"/>
    <property type="molecule type" value="Genomic_DNA"/>
</dbReference>
<keyword evidence="4 8" id="KW-0812">Transmembrane</keyword>
<feature type="transmembrane region" description="Helical" evidence="8">
    <location>
        <begin position="157"/>
        <end position="175"/>
    </location>
</feature>
<dbReference type="Proteomes" id="UP000272924">
    <property type="component" value="Chromosome"/>
</dbReference>
<dbReference type="KEGG" id="spei:EHW89_03100"/>
<evidence type="ECO:0000256" key="6">
    <source>
        <dbReference type="ARBA" id="ARBA00022989"/>
    </source>
</evidence>
<feature type="transmembrane region" description="Helical" evidence="8">
    <location>
        <begin position="41"/>
        <end position="61"/>
    </location>
</feature>
<dbReference type="PANTHER" id="PTHR11040">
    <property type="entry name" value="ZINC/IRON TRANSPORTER"/>
    <property type="match status" value="1"/>
</dbReference>
<comment type="similarity">
    <text evidence="2">Belongs to the ZIP transporter (TC 2.A.5) family.</text>
</comment>
<keyword evidence="7 8" id="KW-0472">Membrane</keyword>
<feature type="transmembrane region" description="Helical" evidence="8">
    <location>
        <begin position="223"/>
        <end position="243"/>
    </location>
</feature>
<feature type="transmembrane region" description="Helical" evidence="8">
    <location>
        <begin position="195"/>
        <end position="217"/>
    </location>
</feature>